<reference evidence="1 2" key="1">
    <citation type="submission" date="2024-09" db="EMBL/GenBank/DDBJ databases">
        <title>Laminarin stimulates single cell rates of sulfate reduction while oxygen inhibits transcriptomic activity in coastal marine sediment.</title>
        <authorList>
            <person name="Lindsay M."/>
            <person name="Orcutt B."/>
            <person name="Emerson D."/>
            <person name="Stepanauskas R."/>
            <person name="D'Angelo T."/>
        </authorList>
    </citation>
    <scope>NUCLEOTIDE SEQUENCE [LARGE SCALE GENOMIC DNA]</scope>
    <source>
        <strain evidence="1">SAG AM-311-K15</strain>
    </source>
</reference>
<evidence type="ECO:0000313" key="1">
    <source>
        <dbReference type="EMBL" id="MFC1851046.1"/>
    </source>
</evidence>
<evidence type="ECO:0000313" key="2">
    <source>
        <dbReference type="Proteomes" id="UP001594351"/>
    </source>
</evidence>
<comment type="caution">
    <text evidence="1">The sequence shown here is derived from an EMBL/GenBank/DDBJ whole genome shotgun (WGS) entry which is preliminary data.</text>
</comment>
<name>A0ABV6YXW6_UNCC1</name>
<dbReference type="Proteomes" id="UP001594351">
    <property type="component" value="Unassembled WGS sequence"/>
</dbReference>
<evidence type="ECO:0008006" key="3">
    <source>
        <dbReference type="Google" id="ProtNLM"/>
    </source>
</evidence>
<gene>
    <name evidence="1" type="ORF">ACFL27_12705</name>
</gene>
<dbReference type="EMBL" id="JBHPBY010000146">
    <property type="protein sequence ID" value="MFC1851046.1"/>
    <property type="molecule type" value="Genomic_DNA"/>
</dbReference>
<protein>
    <recommendedName>
        <fullName evidence="3">KOW domain-containing protein</fullName>
    </recommendedName>
</protein>
<accession>A0ABV6YXW6</accession>
<proteinExistence type="predicted"/>
<sequence>MGEAYTPGLKVSERTYLRKERKLPLPGEVTVQQGERVKAEKVVARTDLPGNVRPVNVANILNALPEDVPTAMLKKEGDNVARDEVIAMTKSFFGLFKNFCKSPIDGFVESISSVTGQVLLREAPIPVEINAYVDGIVHEILPGEGVIMETFGTFIQGIFGIGGEAFGEILVLTKSPDEELTMDLIGEHCTGKVIVGGSYVSAEALNKAIEFKARGVVVGGFDDKDLRDFLGYDLGVAITGRENKGTSLILTEGFGKIRMADRTFELFKAREGHQASINGATQIRAGVIRPEVIIPLPELIDKGEKLESAEGGSLHPGSPIRCIREPYFGMIGSVVELPHVLTKMESETMVRVLRVKLSSGEEVEVPRANVETIEA</sequence>
<keyword evidence="2" id="KW-1185">Reference proteome</keyword>
<organism evidence="1 2">
    <name type="scientific">candidate division CSSED10-310 bacterium</name>
    <dbReference type="NCBI Taxonomy" id="2855610"/>
    <lineage>
        <taxon>Bacteria</taxon>
        <taxon>Bacteria division CSSED10-310</taxon>
    </lineage>
</organism>